<feature type="domain" description="SHSP" evidence="2">
    <location>
        <begin position="95"/>
        <end position="165"/>
    </location>
</feature>
<sequence length="203" mass="23059">MSEHNHPNIAQRRRSSLMLPPLSPVGSPPQSPYDHDKPTSPTSPNAPNLHNADEVDWQRNKFGDKVRMIRRMSSTEWEHPMMNGNTGTHEFAKVTNDDEKFHAQIDLNFFPAFEVDEIDVDVYGFDVLVHARKENPNNPNSALSEISRQYRLPDDVDLETVKLKKNKATRAVSVDANKTHGFGKPVQYAVFDATKHETPFTVI</sequence>
<name>A0A7E4W9S3_PANRE</name>
<organism evidence="3 4">
    <name type="scientific">Panagrellus redivivus</name>
    <name type="common">Microworm</name>
    <dbReference type="NCBI Taxonomy" id="6233"/>
    <lineage>
        <taxon>Eukaryota</taxon>
        <taxon>Metazoa</taxon>
        <taxon>Ecdysozoa</taxon>
        <taxon>Nematoda</taxon>
        <taxon>Chromadorea</taxon>
        <taxon>Rhabditida</taxon>
        <taxon>Tylenchina</taxon>
        <taxon>Panagrolaimomorpha</taxon>
        <taxon>Panagrolaimoidea</taxon>
        <taxon>Panagrolaimidae</taxon>
        <taxon>Panagrellus</taxon>
    </lineage>
</organism>
<feature type="region of interest" description="Disordered" evidence="1">
    <location>
        <begin position="1"/>
        <end position="57"/>
    </location>
</feature>
<evidence type="ECO:0000313" key="3">
    <source>
        <dbReference type="Proteomes" id="UP000492821"/>
    </source>
</evidence>
<dbReference type="SUPFAM" id="SSF49764">
    <property type="entry name" value="HSP20-like chaperones"/>
    <property type="match status" value="1"/>
</dbReference>
<dbReference type="GO" id="GO:0005634">
    <property type="term" value="C:nucleus"/>
    <property type="evidence" value="ECO:0007669"/>
    <property type="project" value="TreeGrafter"/>
</dbReference>
<dbReference type="GO" id="GO:0005737">
    <property type="term" value="C:cytoplasm"/>
    <property type="evidence" value="ECO:0007669"/>
    <property type="project" value="TreeGrafter"/>
</dbReference>
<dbReference type="CDD" id="cd06526">
    <property type="entry name" value="metazoan_ACD"/>
    <property type="match status" value="1"/>
</dbReference>
<keyword evidence="3" id="KW-1185">Reference proteome</keyword>
<feature type="compositionally biased region" description="Polar residues" evidence="1">
    <location>
        <begin position="39"/>
        <end position="48"/>
    </location>
</feature>
<accession>A0A7E4W9S3</accession>
<dbReference type="GO" id="GO:0009408">
    <property type="term" value="P:response to heat"/>
    <property type="evidence" value="ECO:0007669"/>
    <property type="project" value="TreeGrafter"/>
</dbReference>
<dbReference type="PANTHER" id="PTHR45640">
    <property type="entry name" value="HEAT SHOCK PROTEIN HSP-12.2-RELATED"/>
    <property type="match status" value="1"/>
</dbReference>
<dbReference type="Pfam" id="PF00011">
    <property type="entry name" value="HSP20"/>
    <property type="match status" value="1"/>
</dbReference>
<dbReference type="InterPro" id="IPR002068">
    <property type="entry name" value="A-crystallin/Hsp20_dom"/>
</dbReference>
<evidence type="ECO:0000313" key="4">
    <source>
        <dbReference type="WBParaSite" id="Pan_g8106.t1"/>
    </source>
</evidence>
<proteinExistence type="predicted"/>
<dbReference type="InterPro" id="IPR008978">
    <property type="entry name" value="HSP20-like_chaperone"/>
</dbReference>
<dbReference type="GO" id="GO:0051082">
    <property type="term" value="F:unfolded protein binding"/>
    <property type="evidence" value="ECO:0007669"/>
    <property type="project" value="TreeGrafter"/>
</dbReference>
<evidence type="ECO:0000259" key="2">
    <source>
        <dbReference type="Pfam" id="PF00011"/>
    </source>
</evidence>
<feature type="compositionally biased region" description="Pro residues" evidence="1">
    <location>
        <begin position="21"/>
        <end position="31"/>
    </location>
</feature>
<dbReference type="Proteomes" id="UP000492821">
    <property type="component" value="Unassembled WGS sequence"/>
</dbReference>
<reference evidence="3" key="1">
    <citation type="journal article" date="2013" name="Genetics">
        <title>The draft genome and transcriptome of Panagrellus redivivus are shaped by the harsh demands of a free-living lifestyle.</title>
        <authorList>
            <person name="Srinivasan J."/>
            <person name="Dillman A.R."/>
            <person name="Macchietto M.G."/>
            <person name="Heikkinen L."/>
            <person name="Lakso M."/>
            <person name="Fracchia K.M."/>
            <person name="Antoshechkin I."/>
            <person name="Mortazavi A."/>
            <person name="Wong G."/>
            <person name="Sternberg P.W."/>
        </authorList>
    </citation>
    <scope>NUCLEOTIDE SEQUENCE [LARGE SCALE GENOMIC DNA]</scope>
    <source>
        <strain evidence="3">MT8872</strain>
    </source>
</reference>
<dbReference type="WBParaSite" id="Pan_g8106.t1">
    <property type="protein sequence ID" value="Pan_g8106.t1"/>
    <property type="gene ID" value="Pan_g8106"/>
</dbReference>
<dbReference type="AlphaFoldDB" id="A0A7E4W9S3"/>
<dbReference type="InterPro" id="IPR001436">
    <property type="entry name" value="Alpha-crystallin/sHSP_animal"/>
</dbReference>
<dbReference type="GO" id="GO:0042026">
    <property type="term" value="P:protein refolding"/>
    <property type="evidence" value="ECO:0007669"/>
    <property type="project" value="TreeGrafter"/>
</dbReference>
<dbReference type="Gene3D" id="2.60.40.790">
    <property type="match status" value="1"/>
</dbReference>
<evidence type="ECO:0000256" key="1">
    <source>
        <dbReference type="SAM" id="MobiDB-lite"/>
    </source>
</evidence>
<dbReference type="PANTHER" id="PTHR45640:SF26">
    <property type="entry name" value="RE23625P"/>
    <property type="match status" value="1"/>
</dbReference>
<reference evidence="4" key="2">
    <citation type="submission" date="2020-10" db="UniProtKB">
        <authorList>
            <consortium name="WormBaseParasite"/>
        </authorList>
    </citation>
    <scope>IDENTIFICATION</scope>
</reference>
<protein>
    <submittedName>
        <fullName evidence="4">SHSP domain-containing protein</fullName>
    </submittedName>
</protein>